<feature type="compositionally biased region" description="Low complexity" evidence="1">
    <location>
        <begin position="386"/>
        <end position="407"/>
    </location>
</feature>
<feature type="region of interest" description="Disordered" evidence="1">
    <location>
        <begin position="353"/>
        <end position="407"/>
    </location>
</feature>
<keyword evidence="2" id="KW-0472">Membrane</keyword>
<dbReference type="AlphaFoldDB" id="A0A0D0VXV9"/>
<evidence type="ECO:0000256" key="1">
    <source>
        <dbReference type="SAM" id="MobiDB-lite"/>
    </source>
</evidence>
<proteinExistence type="predicted"/>
<feature type="region of interest" description="Disordered" evidence="1">
    <location>
        <begin position="267"/>
        <end position="335"/>
    </location>
</feature>
<name>A0A0D0VXV9_CRYGA</name>
<feature type="compositionally biased region" description="Pro residues" evidence="1">
    <location>
        <begin position="7"/>
        <end position="17"/>
    </location>
</feature>
<dbReference type="OrthoDB" id="3981028at2759"/>
<evidence type="ECO:0000256" key="2">
    <source>
        <dbReference type="SAM" id="Phobius"/>
    </source>
</evidence>
<feature type="transmembrane region" description="Helical" evidence="2">
    <location>
        <begin position="431"/>
        <end position="452"/>
    </location>
</feature>
<evidence type="ECO:0000313" key="3">
    <source>
        <dbReference type="EMBL" id="KIR50160.1"/>
    </source>
</evidence>
<feature type="compositionally biased region" description="Low complexity" evidence="1">
    <location>
        <begin position="304"/>
        <end position="320"/>
    </location>
</feature>
<organism evidence="3">
    <name type="scientific">Cryptococcus bacillisporus CA1280</name>
    <dbReference type="NCBI Taxonomy" id="1296109"/>
    <lineage>
        <taxon>Eukaryota</taxon>
        <taxon>Fungi</taxon>
        <taxon>Dikarya</taxon>
        <taxon>Basidiomycota</taxon>
        <taxon>Agaricomycotina</taxon>
        <taxon>Tremellomycetes</taxon>
        <taxon>Tremellales</taxon>
        <taxon>Cryptococcaceae</taxon>
        <taxon>Cryptococcus</taxon>
        <taxon>Cryptococcus gattii species complex</taxon>
    </lineage>
</organism>
<sequence>MPHRPTPKPPSPSPSPSRPQESQTEVLYNTAVQSFVRRDHVKTQATLARLLESLKKKRTGPCRIWYELDGAQSGDDDSEAAANDDWMVKTLKLLISSTASLYTDPPNGTQALPELLVSMLPPKPAKEILSYLQHRCVSAYYSKGATAHLLPPQLVSTLILASLKLSPQRPALDFAHSMTESWIASLPDSLILSISPSSSYRPKDSIARKQVESAREGYLKVVELFVGEILSREEEWGMARGFLEGEVVMSSKKKEALYKHLRTLESKDYLPSPAPSPSSSLILPSSSDSMSTEERGGRKRTSRSSRSPSISSSSSSSSSSEATARPGTAQQGSLLGTGHALGQRMEQLRQIRKTGTDTGEESPHPSPTASQISGSGISESTYRLVRSNPRGSSSSRRGDNSSISRSNNMHPILQSLLDRLPNSISATLQSFSPLTLTAITLPLPLLIIFTVIRLRRSRRARQQTTIVGGARGGSGNTISQVQHRLQMVRAQEGWWDWVLWYLKWWLAKFAGVWKLGTTITYV</sequence>
<gene>
    <name evidence="3" type="ORF">I312_00091</name>
</gene>
<dbReference type="EMBL" id="KN847973">
    <property type="protein sequence ID" value="KIR50160.1"/>
    <property type="molecule type" value="Genomic_DNA"/>
</dbReference>
<feature type="compositionally biased region" description="Low complexity" evidence="1">
    <location>
        <begin position="277"/>
        <end position="290"/>
    </location>
</feature>
<protein>
    <submittedName>
        <fullName evidence="3">Unplaced genomic scaffold supercont1.1, whole genome shotgun sequence</fullName>
    </submittedName>
</protein>
<feature type="compositionally biased region" description="Polar residues" evidence="1">
    <location>
        <begin position="367"/>
        <end position="381"/>
    </location>
</feature>
<dbReference type="HOGENOM" id="CLU_054256_0_0_1"/>
<accession>A0A0D0VXV9</accession>
<keyword evidence="2" id="KW-0812">Transmembrane</keyword>
<reference evidence="3" key="1">
    <citation type="submission" date="2015-01" db="EMBL/GenBank/DDBJ databases">
        <title>The Genome Sequence of Cryptococcus gattii CA1280.</title>
        <authorList>
            <consortium name="The Broad Institute Genomics Platform"/>
            <person name="Cuomo C."/>
            <person name="Litvintseva A."/>
            <person name="Chen Y."/>
            <person name="Heitman J."/>
            <person name="Sun S."/>
            <person name="Springer D."/>
            <person name="Dromer F."/>
            <person name="Young S."/>
            <person name="Zeng Q."/>
            <person name="Gargeya S."/>
            <person name="Abouelleil A."/>
            <person name="Alvarado L."/>
            <person name="Chapman S.B."/>
            <person name="Gainer-Dewar J."/>
            <person name="Goldberg J."/>
            <person name="Griggs A."/>
            <person name="Gujja S."/>
            <person name="Hansen M."/>
            <person name="Howarth C."/>
            <person name="Imamovic A."/>
            <person name="Larimer J."/>
            <person name="Murphy C."/>
            <person name="Naylor J."/>
            <person name="Pearson M."/>
            <person name="Priest M."/>
            <person name="Roberts A."/>
            <person name="Saif S."/>
            <person name="Shea T."/>
            <person name="Sykes S."/>
            <person name="Wortman J."/>
            <person name="Nusbaum C."/>
            <person name="Birren B."/>
        </authorList>
    </citation>
    <scope>NUCLEOTIDE SEQUENCE [LARGE SCALE GENOMIC DNA]</scope>
    <source>
        <strain evidence="3">CA1280</strain>
    </source>
</reference>
<keyword evidence="2" id="KW-1133">Transmembrane helix</keyword>
<feature type="region of interest" description="Disordered" evidence="1">
    <location>
        <begin position="1"/>
        <end position="24"/>
    </location>
</feature>